<evidence type="ECO:0000313" key="2">
    <source>
        <dbReference type="Proteomes" id="UP000779574"/>
    </source>
</evidence>
<name>A0A9P8JAV4_AURME</name>
<evidence type="ECO:0000313" key="1">
    <source>
        <dbReference type="EMBL" id="KAG9693608.1"/>
    </source>
</evidence>
<protein>
    <recommendedName>
        <fullName evidence="3">Cryptic loci regulator 2 N-terminal domain-containing protein</fullName>
    </recommendedName>
</protein>
<dbReference type="Proteomes" id="UP000779574">
    <property type="component" value="Unassembled WGS sequence"/>
</dbReference>
<organism evidence="1 2">
    <name type="scientific">Aureobasidium melanogenum</name>
    <name type="common">Aureobasidium pullulans var. melanogenum</name>
    <dbReference type="NCBI Taxonomy" id="46634"/>
    <lineage>
        <taxon>Eukaryota</taxon>
        <taxon>Fungi</taxon>
        <taxon>Dikarya</taxon>
        <taxon>Ascomycota</taxon>
        <taxon>Pezizomycotina</taxon>
        <taxon>Dothideomycetes</taxon>
        <taxon>Dothideomycetidae</taxon>
        <taxon>Dothideales</taxon>
        <taxon>Saccotheciaceae</taxon>
        <taxon>Aureobasidium</taxon>
    </lineage>
</organism>
<feature type="non-terminal residue" evidence="1">
    <location>
        <position position="220"/>
    </location>
</feature>
<reference evidence="1" key="2">
    <citation type="submission" date="2021-08" db="EMBL/GenBank/DDBJ databases">
        <authorList>
            <person name="Gostincar C."/>
            <person name="Sun X."/>
            <person name="Song Z."/>
            <person name="Gunde-Cimerman N."/>
        </authorList>
    </citation>
    <scope>NUCLEOTIDE SEQUENCE</scope>
    <source>
        <strain evidence="1">EXF-9911</strain>
    </source>
</reference>
<gene>
    <name evidence="1" type="ORF">KCU76_g5846</name>
</gene>
<dbReference type="EMBL" id="JAHFXF010000188">
    <property type="protein sequence ID" value="KAG9693608.1"/>
    <property type="molecule type" value="Genomic_DNA"/>
</dbReference>
<accession>A0A9P8JAV4</accession>
<dbReference type="OrthoDB" id="438224at2759"/>
<comment type="caution">
    <text evidence="1">The sequence shown here is derived from an EMBL/GenBank/DDBJ whole genome shotgun (WGS) entry which is preliminary data.</text>
</comment>
<sequence length="220" mass="23879">MAAFHPTVGALRLPAPAPPAIQTIDLDLLPSDGVDAFCHHNDPVFAVVDPDTVAEDFRAAISRQADLQVLFGGIPFKTRGLPLGYQAEHRLCDGRRETRIYGHPSGGYFKAWSRWGEHLTSLLKEDLVHCTCQLCGGWRQRAPPNAAIHVGLPLVAGGAVAAALAATVAREEQRAREEGATQQCTQLLVRAAEVEDLPEWQKVIINETLERIVGGAGIRR</sequence>
<dbReference type="AlphaFoldDB" id="A0A9P8JAV4"/>
<reference evidence="1" key="1">
    <citation type="journal article" date="2021" name="J Fungi (Basel)">
        <title>Virulence traits and population genomics of the black yeast Aureobasidium melanogenum.</title>
        <authorList>
            <person name="Cernosa A."/>
            <person name="Sun X."/>
            <person name="Gostincar C."/>
            <person name="Fang C."/>
            <person name="Gunde-Cimerman N."/>
            <person name="Song Z."/>
        </authorList>
    </citation>
    <scope>NUCLEOTIDE SEQUENCE</scope>
    <source>
        <strain evidence="1">EXF-9911</strain>
    </source>
</reference>
<evidence type="ECO:0008006" key="3">
    <source>
        <dbReference type="Google" id="ProtNLM"/>
    </source>
</evidence>
<proteinExistence type="predicted"/>